<dbReference type="Proteomes" id="UP000318864">
    <property type="component" value="Unassembled WGS sequence"/>
</dbReference>
<dbReference type="PANTHER" id="PTHR47618:SF1">
    <property type="entry name" value="BIFUNCTIONAL OLIGORIBONUCLEASE AND PAP PHOSPHATASE NRNA"/>
    <property type="match status" value="1"/>
</dbReference>
<dbReference type="Gene3D" id="3.90.1640.10">
    <property type="entry name" value="inorganic pyrophosphatase (n-terminal core)"/>
    <property type="match status" value="1"/>
</dbReference>
<organism evidence="3 4">
    <name type="scientific">Salinadaptatus halalkaliphilus</name>
    <dbReference type="NCBI Taxonomy" id="2419781"/>
    <lineage>
        <taxon>Archaea</taxon>
        <taxon>Methanobacteriati</taxon>
        <taxon>Methanobacteriota</taxon>
        <taxon>Stenosarchaea group</taxon>
        <taxon>Halobacteria</taxon>
        <taxon>Halobacteriales</taxon>
        <taxon>Natrialbaceae</taxon>
        <taxon>Salinadaptatus</taxon>
    </lineage>
</organism>
<feature type="domain" description="DDH" evidence="1">
    <location>
        <begin position="18"/>
        <end position="141"/>
    </location>
</feature>
<dbReference type="InterPro" id="IPR038763">
    <property type="entry name" value="DHH_sf"/>
</dbReference>
<dbReference type="OrthoDB" id="350705at2157"/>
<proteinExistence type="predicted"/>
<evidence type="ECO:0000259" key="1">
    <source>
        <dbReference type="Pfam" id="PF01368"/>
    </source>
</evidence>
<sequence length="334" mass="36350">MSRAVELASVLETADTLAIVCHDNPDPDCLASALALEAIAHQQAVATVTIVYGGDISHQQNRAFVNMLEIDLEPVAEIDLESFDAIAFVDHSEPGANTEVAPTIEPTIVVDHHPGEPADARFVDVRTKYGATATIFVEYIDDLEVEMTARLGSALLFALHRERLDFVRQPTRREYEAALSIYPHADFDTLEQLYGSAFSPGTIDAIGRAIDTRTRRGSSLVASVATTAETDALPQAADFLLNLEGVDTVLVYGIVDDAIRLSGRSIDPRIHIGETLEEGFSRFGAVGGHHDMAGGRIELGLFADGDDDAQALLEFAGHRIRRRFFHALNLDDDR</sequence>
<dbReference type="PANTHER" id="PTHR47618">
    <property type="entry name" value="BIFUNCTIONAL OLIGORIBONUCLEASE AND PAP PHOSPHATASE NRNA"/>
    <property type="match status" value="1"/>
</dbReference>
<keyword evidence="4" id="KW-1185">Reference proteome</keyword>
<accession>A0A4S3TSY8</accession>
<dbReference type="EMBL" id="RBZW01000004">
    <property type="protein sequence ID" value="THE66533.1"/>
    <property type="molecule type" value="Genomic_DNA"/>
</dbReference>
<dbReference type="AlphaFoldDB" id="A0A4S3TSY8"/>
<evidence type="ECO:0000313" key="3">
    <source>
        <dbReference type="EMBL" id="THE66533.1"/>
    </source>
</evidence>
<dbReference type="InterPro" id="IPR003156">
    <property type="entry name" value="DHHA1_dom"/>
</dbReference>
<dbReference type="GO" id="GO:0003676">
    <property type="term" value="F:nucleic acid binding"/>
    <property type="evidence" value="ECO:0007669"/>
    <property type="project" value="InterPro"/>
</dbReference>
<dbReference type="SUPFAM" id="SSF64182">
    <property type="entry name" value="DHH phosphoesterases"/>
    <property type="match status" value="1"/>
</dbReference>
<protein>
    <submittedName>
        <fullName evidence="3">Bifunctional oligoribonuclease/PAP phosphatase NrnA</fullName>
    </submittedName>
</protein>
<evidence type="ECO:0000259" key="2">
    <source>
        <dbReference type="Pfam" id="PF02272"/>
    </source>
</evidence>
<reference evidence="3 4" key="1">
    <citation type="submission" date="2018-10" db="EMBL/GenBank/DDBJ databases">
        <title>Natronolimnobius sp. XQ-INN 246 isolated from Inner Mongolia Autonomous Region of China.</title>
        <authorList>
            <person name="Xue Q."/>
        </authorList>
    </citation>
    <scope>NUCLEOTIDE SEQUENCE [LARGE SCALE GENOMIC DNA]</scope>
    <source>
        <strain evidence="3 4">XQ-INN 246</strain>
    </source>
</reference>
<dbReference type="RefSeq" id="WP_141462882.1">
    <property type="nucleotide sequence ID" value="NZ_RBZW01000004.1"/>
</dbReference>
<dbReference type="Pfam" id="PF02272">
    <property type="entry name" value="DHHA1"/>
    <property type="match status" value="1"/>
</dbReference>
<dbReference type="InterPro" id="IPR001667">
    <property type="entry name" value="DDH_dom"/>
</dbReference>
<evidence type="ECO:0000313" key="4">
    <source>
        <dbReference type="Proteomes" id="UP000318864"/>
    </source>
</evidence>
<name>A0A4S3TSY8_9EURY</name>
<comment type="caution">
    <text evidence="3">The sequence shown here is derived from an EMBL/GenBank/DDBJ whole genome shotgun (WGS) entry which is preliminary data.</text>
</comment>
<dbReference type="InterPro" id="IPR051319">
    <property type="entry name" value="Oligoribo/pAp-PDE_c-di-AMP_PDE"/>
</dbReference>
<gene>
    <name evidence="3" type="ORF">D8Y22_01680</name>
</gene>
<dbReference type="Pfam" id="PF01368">
    <property type="entry name" value="DHH"/>
    <property type="match status" value="1"/>
</dbReference>
<feature type="domain" description="DHHA1" evidence="2">
    <location>
        <begin position="220"/>
        <end position="316"/>
    </location>
</feature>